<accession>A0A931B0J5</accession>
<keyword evidence="3" id="KW-1185">Reference proteome</keyword>
<gene>
    <name evidence="2" type="ORF">I2501_08155</name>
</gene>
<proteinExistence type="predicted"/>
<dbReference type="PANTHER" id="PTHR43482">
    <property type="entry name" value="PROTEIN AST1-RELATED"/>
    <property type="match status" value="1"/>
</dbReference>
<dbReference type="PANTHER" id="PTHR43482:SF1">
    <property type="entry name" value="PROTEIN AST1-RELATED"/>
    <property type="match status" value="1"/>
</dbReference>
<dbReference type="InterPro" id="IPR020843">
    <property type="entry name" value="ER"/>
</dbReference>
<dbReference type="InterPro" id="IPR013154">
    <property type="entry name" value="ADH-like_N"/>
</dbReference>
<dbReference type="InterPro" id="IPR052585">
    <property type="entry name" value="Lipid_raft_assoc_Zn_ADH"/>
</dbReference>
<evidence type="ECO:0000313" key="3">
    <source>
        <dbReference type="Proteomes" id="UP000657385"/>
    </source>
</evidence>
<protein>
    <submittedName>
        <fullName evidence="2">NADP-dependent oxidoreductase</fullName>
    </submittedName>
</protein>
<reference evidence="2" key="1">
    <citation type="submission" date="2020-11" db="EMBL/GenBank/DDBJ databases">
        <title>Isolation and identification of active actinomycetes.</title>
        <authorList>
            <person name="Yu B."/>
        </authorList>
    </citation>
    <scope>NUCLEOTIDE SEQUENCE</scope>
    <source>
        <strain evidence="2">NEAU-YB345</strain>
    </source>
</reference>
<name>A0A931B0J5_9ACTN</name>
<dbReference type="GO" id="GO:0016491">
    <property type="term" value="F:oxidoreductase activity"/>
    <property type="evidence" value="ECO:0007669"/>
    <property type="project" value="InterPro"/>
</dbReference>
<dbReference type="CDD" id="cd05289">
    <property type="entry name" value="MDR_like_2"/>
    <property type="match status" value="1"/>
</dbReference>
<feature type="domain" description="Enoyl reductase (ER)" evidence="1">
    <location>
        <begin position="10"/>
        <end position="290"/>
    </location>
</feature>
<comment type="caution">
    <text evidence="2">The sequence shown here is derived from an EMBL/GenBank/DDBJ whole genome shotgun (WGS) entry which is preliminary data.</text>
</comment>
<dbReference type="SMART" id="SM00829">
    <property type="entry name" value="PKS_ER"/>
    <property type="match status" value="1"/>
</dbReference>
<organism evidence="2 3">
    <name type="scientific">Streptacidiphilus fuscans</name>
    <dbReference type="NCBI Taxonomy" id="2789292"/>
    <lineage>
        <taxon>Bacteria</taxon>
        <taxon>Bacillati</taxon>
        <taxon>Actinomycetota</taxon>
        <taxon>Actinomycetes</taxon>
        <taxon>Kitasatosporales</taxon>
        <taxon>Streptomycetaceae</taxon>
        <taxon>Streptacidiphilus</taxon>
    </lineage>
</organism>
<dbReference type="Gene3D" id="3.90.180.10">
    <property type="entry name" value="Medium-chain alcohol dehydrogenases, catalytic domain"/>
    <property type="match status" value="1"/>
</dbReference>
<dbReference type="SUPFAM" id="SSF51735">
    <property type="entry name" value="NAD(P)-binding Rossmann-fold domains"/>
    <property type="match status" value="1"/>
</dbReference>
<evidence type="ECO:0000313" key="2">
    <source>
        <dbReference type="EMBL" id="MBF9068008.1"/>
    </source>
</evidence>
<dbReference type="Gene3D" id="3.40.50.720">
    <property type="entry name" value="NAD(P)-binding Rossmann-like Domain"/>
    <property type="match status" value="1"/>
</dbReference>
<sequence>MFAVQIDRHGGPEVLRVREAAAPVAGAGHVLVATVASTINPVDWKTRAWDVGPAFPMTLGWDLAGVVVATESADFAVGDRVVAMSAQLATGLGTWAELVALPTTLVAHAPASVPLVEAAALPLAGVTALQALGPLDLVAGQRLLVSGALGAVGRTAVALALHRGVVVDGLVSRAEHLAPAAALGLSAVASAVSDLKSASYDAVLDTAGVDVSAALAPDGRYVSVADAPLPEIPRAEKSYVQESRADLAELVRLVDAGVVRPHIAHHFSVRQVRRATELFERGGLTGKVALHF</sequence>
<evidence type="ECO:0000259" key="1">
    <source>
        <dbReference type="SMART" id="SM00829"/>
    </source>
</evidence>
<dbReference type="RefSeq" id="WP_196193188.1">
    <property type="nucleotide sequence ID" value="NZ_JADPRT010000003.1"/>
</dbReference>
<dbReference type="SUPFAM" id="SSF50129">
    <property type="entry name" value="GroES-like"/>
    <property type="match status" value="1"/>
</dbReference>
<dbReference type="EMBL" id="JADPRT010000003">
    <property type="protein sequence ID" value="MBF9068008.1"/>
    <property type="molecule type" value="Genomic_DNA"/>
</dbReference>
<dbReference type="Proteomes" id="UP000657385">
    <property type="component" value="Unassembled WGS sequence"/>
</dbReference>
<dbReference type="InterPro" id="IPR036291">
    <property type="entry name" value="NAD(P)-bd_dom_sf"/>
</dbReference>
<dbReference type="AlphaFoldDB" id="A0A931B0J5"/>
<dbReference type="InterPro" id="IPR011032">
    <property type="entry name" value="GroES-like_sf"/>
</dbReference>
<dbReference type="Pfam" id="PF08240">
    <property type="entry name" value="ADH_N"/>
    <property type="match status" value="1"/>
</dbReference>
<dbReference type="Pfam" id="PF13602">
    <property type="entry name" value="ADH_zinc_N_2"/>
    <property type="match status" value="1"/>
</dbReference>